<keyword evidence="2" id="KW-1185">Reference proteome</keyword>
<name>A0AAD9AFX4_9PEZI</name>
<proteinExistence type="predicted"/>
<reference evidence="1" key="1">
    <citation type="submission" date="2023-01" db="EMBL/GenBank/DDBJ databases">
        <title>Colletotrichum chrysophilum M932 genome sequence.</title>
        <authorList>
            <person name="Baroncelli R."/>
        </authorList>
    </citation>
    <scope>NUCLEOTIDE SEQUENCE</scope>
    <source>
        <strain evidence="1">M932</strain>
    </source>
</reference>
<evidence type="ECO:0000313" key="1">
    <source>
        <dbReference type="EMBL" id="KAK1847461.1"/>
    </source>
</evidence>
<organism evidence="1 2">
    <name type="scientific">Colletotrichum chrysophilum</name>
    <dbReference type="NCBI Taxonomy" id="1836956"/>
    <lineage>
        <taxon>Eukaryota</taxon>
        <taxon>Fungi</taxon>
        <taxon>Dikarya</taxon>
        <taxon>Ascomycota</taxon>
        <taxon>Pezizomycotina</taxon>
        <taxon>Sordariomycetes</taxon>
        <taxon>Hypocreomycetidae</taxon>
        <taxon>Glomerellales</taxon>
        <taxon>Glomerellaceae</taxon>
        <taxon>Colletotrichum</taxon>
        <taxon>Colletotrichum gloeosporioides species complex</taxon>
    </lineage>
</organism>
<sequence>MGERTGSRVFQWVWPYVRFGGSKAVCQGASDVKQPSVHW</sequence>
<evidence type="ECO:0000313" key="2">
    <source>
        <dbReference type="Proteomes" id="UP001243330"/>
    </source>
</evidence>
<comment type="caution">
    <text evidence="1">The sequence shown here is derived from an EMBL/GenBank/DDBJ whole genome shotgun (WGS) entry which is preliminary data.</text>
</comment>
<accession>A0AAD9AFX4</accession>
<protein>
    <submittedName>
        <fullName evidence="1">Uncharacterized protein</fullName>
    </submittedName>
</protein>
<dbReference type="AlphaFoldDB" id="A0AAD9AFX4"/>
<dbReference type="EMBL" id="JAQOWY010000202">
    <property type="protein sequence ID" value="KAK1847461.1"/>
    <property type="molecule type" value="Genomic_DNA"/>
</dbReference>
<dbReference type="Proteomes" id="UP001243330">
    <property type="component" value="Unassembled WGS sequence"/>
</dbReference>
<gene>
    <name evidence="1" type="ORF">CCHR01_09923</name>
</gene>